<dbReference type="InterPro" id="IPR051781">
    <property type="entry name" value="Metallo-dep_Hydrolase"/>
</dbReference>
<dbReference type="GO" id="GO:0016810">
    <property type="term" value="F:hydrolase activity, acting on carbon-nitrogen (but not peptide) bonds"/>
    <property type="evidence" value="ECO:0007669"/>
    <property type="project" value="InterPro"/>
</dbReference>
<dbReference type="SUPFAM" id="SSF51556">
    <property type="entry name" value="Metallo-dependent hydrolases"/>
    <property type="match status" value="1"/>
</dbReference>
<keyword evidence="3" id="KW-1185">Reference proteome</keyword>
<dbReference type="Pfam" id="PF01979">
    <property type="entry name" value="Amidohydro_1"/>
    <property type="match status" value="1"/>
</dbReference>
<evidence type="ECO:0000259" key="1">
    <source>
        <dbReference type="Pfam" id="PF01979"/>
    </source>
</evidence>
<dbReference type="Proteomes" id="UP000050867">
    <property type="component" value="Unassembled WGS sequence"/>
</dbReference>
<dbReference type="OrthoDB" id="3514520at2"/>
<evidence type="ECO:0000313" key="2">
    <source>
        <dbReference type="EMBL" id="KRV46578.1"/>
    </source>
</evidence>
<feature type="domain" description="Amidohydrolase-related" evidence="1">
    <location>
        <begin position="69"/>
        <end position="402"/>
    </location>
</feature>
<dbReference type="AlphaFoldDB" id="A0A0T6LL45"/>
<proteinExistence type="predicted"/>
<dbReference type="Gene3D" id="2.30.40.10">
    <property type="entry name" value="Urease, subunit C, domain 1"/>
    <property type="match status" value="1"/>
</dbReference>
<reference evidence="2 3" key="1">
    <citation type="submission" date="2015-10" db="EMBL/GenBank/DDBJ databases">
        <title>Draft genome sequence of pyrrolomycin-producing Streptomyces vitaminophilus.</title>
        <authorList>
            <person name="Graham D.E."/>
            <person name="Mahan K.M."/>
            <person name="Klingeman D.M."/>
            <person name="Hettich R.L."/>
            <person name="Parry R.J."/>
        </authorList>
    </citation>
    <scope>NUCLEOTIDE SEQUENCE [LARGE SCALE GENOMIC DNA]</scope>
    <source>
        <strain evidence="2 3">ATCC 31673</strain>
    </source>
</reference>
<protein>
    <recommendedName>
        <fullName evidence="1">Amidohydrolase-related domain-containing protein</fullName>
    </recommendedName>
</protein>
<dbReference type="InterPro" id="IPR011059">
    <property type="entry name" value="Metal-dep_hydrolase_composite"/>
</dbReference>
<evidence type="ECO:0000313" key="3">
    <source>
        <dbReference type="Proteomes" id="UP000050867"/>
    </source>
</evidence>
<dbReference type="PANTHER" id="PTHR43135">
    <property type="entry name" value="ALPHA-D-RIBOSE 1-METHYLPHOSPHONATE 5-TRIPHOSPHATE DIPHOSPHATASE"/>
    <property type="match status" value="1"/>
</dbReference>
<dbReference type="Gene3D" id="3.20.20.140">
    <property type="entry name" value="Metal-dependent hydrolases"/>
    <property type="match status" value="1"/>
</dbReference>
<accession>A0A0T6LL45</accession>
<dbReference type="RefSeq" id="WP_018385690.1">
    <property type="nucleotide sequence ID" value="NZ_LLZU01000039.1"/>
</dbReference>
<dbReference type="STRING" id="76728.AQ490_11910"/>
<dbReference type="SUPFAM" id="SSF51338">
    <property type="entry name" value="Composite domain of metallo-dependent hydrolases"/>
    <property type="match status" value="1"/>
</dbReference>
<dbReference type="PANTHER" id="PTHR43135:SF3">
    <property type="entry name" value="ALPHA-D-RIBOSE 1-METHYLPHOSPHONATE 5-TRIPHOSPHATE DIPHOSPHATASE"/>
    <property type="match status" value="1"/>
</dbReference>
<organism evidence="2 3">
    <name type="scientific">Wenjunlia vitaminophila</name>
    <name type="common">Streptomyces vitaminophilus</name>
    <dbReference type="NCBI Taxonomy" id="76728"/>
    <lineage>
        <taxon>Bacteria</taxon>
        <taxon>Bacillati</taxon>
        <taxon>Actinomycetota</taxon>
        <taxon>Actinomycetes</taxon>
        <taxon>Kitasatosporales</taxon>
        <taxon>Streptomycetaceae</taxon>
        <taxon>Wenjunlia</taxon>
    </lineage>
</organism>
<dbReference type="InterPro" id="IPR006680">
    <property type="entry name" value="Amidohydro-rel"/>
</dbReference>
<dbReference type="eggNOG" id="COG1228">
    <property type="taxonomic scope" value="Bacteria"/>
</dbReference>
<gene>
    <name evidence="2" type="ORF">AQ490_11910</name>
</gene>
<comment type="caution">
    <text evidence="2">The sequence shown here is derived from an EMBL/GenBank/DDBJ whole genome shotgun (WGS) entry which is preliminary data.</text>
</comment>
<dbReference type="EMBL" id="LLZU01000039">
    <property type="protein sequence ID" value="KRV46578.1"/>
    <property type="molecule type" value="Genomic_DNA"/>
</dbReference>
<dbReference type="InterPro" id="IPR032466">
    <property type="entry name" value="Metal_Hydrolase"/>
</dbReference>
<sequence length="413" mass="42729">MNVSADEPRGPHPTHVLYGRRVRTSYRQPRPAPAHLLVVAGRIREVAWSDTCPPPWRRHPRAHLGDLYVGPGLIDAHVHVTAPGDGSPDGVPSGDLSQAAARALDGLRSVGVTTARDCGGPTPFIHTARSAAGPRLLTAGPPLTTPGGHGGWMGGEAADTGALLRLVDEQVLAGAAFVKVMGSGGGTAGTHPWDASFTADQLCAVVDRATGHGRPVAVHCLSAASMRAALRARPRTIEHGKFRHAPGDTVEPREKTRIAEGLRATGTAVTSTLSVGHFVIARGPAAGDAYDLWLRRQDGDLDDTAMFLGAGVTVIPGTDAGWRHTPFTALPRELTLLTQCGMSPADALVAATETAAAALALPGLTGTLDPGALADYVAYPSDPLRDFTVLDRPAVVVVGGRWPGDDPAAGTGP</sequence>
<name>A0A0T6LL45_WENVI</name>